<evidence type="ECO:0000313" key="1">
    <source>
        <dbReference type="EMBL" id="CAF4035657.1"/>
    </source>
</evidence>
<accession>A0A819R6Q5</accession>
<proteinExistence type="predicted"/>
<organism evidence="1 2">
    <name type="scientific">Rotaria sordida</name>
    <dbReference type="NCBI Taxonomy" id="392033"/>
    <lineage>
        <taxon>Eukaryota</taxon>
        <taxon>Metazoa</taxon>
        <taxon>Spiralia</taxon>
        <taxon>Gnathifera</taxon>
        <taxon>Rotifera</taxon>
        <taxon>Eurotatoria</taxon>
        <taxon>Bdelloidea</taxon>
        <taxon>Philodinida</taxon>
        <taxon>Philodinidae</taxon>
        <taxon>Rotaria</taxon>
    </lineage>
</organism>
<protein>
    <submittedName>
        <fullName evidence="1">Uncharacterized protein</fullName>
    </submittedName>
</protein>
<feature type="non-terminal residue" evidence="1">
    <location>
        <position position="1"/>
    </location>
</feature>
<reference evidence="1" key="1">
    <citation type="submission" date="2021-02" db="EMBL/GenBank/DDBJ databases">
        <authorList>
            <person name="Nowell W R."/>
        </authorList>
    </citation>
    <scope>NUCLEOTIDE SEQUENCE</scope>
</reference>
<comment type="caution">
    <text evidence="1">The sequence shown here is derived from an EMBL/GenBank/DDBJ whole genome shotgun (WGS) entry which is preliminary data.</text>
</comment>
<dbReference type="AlphaFoldDB" id="A0A819R6Q5"/>
<sequence length="18" mass="2082">DPSANNPDYIQLHNRLQS</sequence>
<name>A0A819R6Q5_9BILA</name>
<evidence type="ECO:0000313" key="2">
    <source>
        <dbReference type="Proteomes" id="UP000663823"/>
    </source>
</evidence>
<gene>
    <name evidence="1" type="ORF">OTI717_LOCUS30872</name>
</gene>
<dbReference type="EMBL" id="CAJOAX010008515">
    <property type="protein sequence ID" value="CAF4035657.1"/>
    <property type="molecule type" value="Genomic_DNA"/>
</dbReference>
<dbReference type="Proteomes" id="UP000663823">
    <property type="component" value="Unassembled WGS sequence"/>
</dbReference>